<evidence type="ECO:0000259" key="3">
    <source>
        <dbReference type="Pfam" id="PF04967"/>
    </source>
</evidence>
<protein>
    <submittedName>
        <fullName evidence="5">Bacterio-opsin activator HTH domain-containing protein</fullName>
    </submittedName>
</protein>
<name>M0M8A4_9EURY</name>
<evidence type="ECO:0000256" key="2">
    <source>
        <dbReference type="ARBA" id="ARBA00023163"/>
    </source>
</evidence>
<dbReference type="EMBL" id="AOMB01000003">
    <property type="protein sequence ID" value="EMA41961.1"/>
    <property type="molecule type" value="Genomic_DNA"/>
</dbReference>
<dbReference type="AlphaFoldDB" id="M0M8A4"/>
<feature type="domain" description="HTH bat-type" evidence="3">
    <location>
        <begin position="154"/>
        <end position="205"/>
    </location>
</feature>
<dbReference type="Pfam" id="PF04967">
    <property type="entry name" value="HTH_10"/>
    <property type="match status" value="1"/>
</dbReference>
<keyword evidence="1" id="KW-0805">Transcription regulation</keyword>
<organism evidence="5 6">
    <name type="scientific">Halococcus hamelinensis 100A6</name>
    <dbReference type="NCBI Taxonomy" id="1132509"/>
    <lineage>
        <taxon>Archaea</taxon>
        <taxon>Methanobacteriati</taxon>
        <taxon>Methanobacteriota</taxon>
        <taxon>Stenosarchaea group</taxon>
        <taxon>Halobacteria</taxon>
        <taxon>Halobacteriales</taxon>
        <taxon>Halococcaceae</taxon>
        <taxon>Halococcus</taxon>
    </lineage>
</organism>
<reference evidence="5 6" key="1">
    <citation type="journal article" date="2014" name="PLoS Genet.">
        <title>Phylogenetically driven sequencing of extremely halophilic archaea reveals strategies for static and dynamic osmo-response.</title>
        <authorList>
            <person name="Becker E.A."/>
            <person name="Seitzer P.M."/>
            <person name="Tritt A."/>
            <person name="Larsen D."/>
            <person name="Krusor M."/>
            <person name="Yao A.I."/>
            <person name="Wu D."/>
            <person name="Madern D."/>
            <person name="Eisen J.A."/>
            <person name="Darling A.E."/>
            <person name="Facciotti M.T."/>
        </authorList>
    </citation>
    <scope>NUCLEOTIDE SEQUENCE [LARGE SCALE GENOMIC DNA]</scope>
    <source>
        <strain evidence="5 6">100A6</strain>
    </source>
</reference>
<dbReference type="Proteomes" id="UP000011566">
    <property type="component" value="Unassembled WGS sequence"/>
</dbReference>
<dbReference type="Pfam" id="PF15915">
    <property type="entry name" value="BAT"/>
    <property type="match status" value="1"/>
</dbReference>
<accession>M0M8A4</accession>
<dbReference type="InterPro" id="IPR031803">
    <property type="entry name" value="BAT_GAF/HTH-assoc"/>
</dbReference>
<evidence type="ECO:0000313" key="6">
    <source>
        <dbReference type="Proteomes" id="UP000011566"/>
    </source>
</evidence>
<dbReference type="PATRIC" id="fig|1132509.6.peg.36"/>
<dbReference type="PANTHER" id="PTHR34236">
    <property type="entry name" value="DIMETHYL SULFOXIDE REDUCTASE TRANSCRIPTIONAL ACTIVATOR"/>
    <property type="match status" value="1"/>
</dbReference>
<dbReference type="InterPro" id="IPR007050">
    <property type="entry name" value="HTH_bacterioopsin"/>
</dbReference>
<dbReference type="OrthoDB" id="202021at2157"/>
<proteinExistence type="predicted"/>
<keyword evidence="2" id="KW-0804">Transcription</keyword>
<evidence type="ECO:0000259" key="4">
    <source>
        <dbReference type="Pfam" id="PF15915"/>
    </source>
</evidence>
<dbReference type="RefSeq" id="WP_007689630.1">
    <property type="nucleotide sequence ID" value="NZ_AJRK01000003.1"/>
</dbReference>
<evidence type="ECO:0000256" key="1">
    <source>
        <dbReference type="ARBA" id="ARBA00023015"/>
    </source>
</evidence>
<comment type="caution">
    <text evidence="5">The sequence shown here is derived from an EMBL/GenBank/DDBJ whole genome shotgun (WGS) entry which is preliminary data.</text>
</comment>
<evidence type="ECO:0000313" key="5">
    <source>
        <dbReference type="EMBL" id="EMA41961.1"/>
    </source>
</evidence>
<feature type="domain" description="Bacterioopsin transcriptional activator GAF and HTH associated" evidence="4">
    <location>
        <begin position="23"/>
        <end position="143"/>
    </location>
</feature>
<dbReference type="eggNOG" id="arCOG02280">
    <property type="taxonomic scope" value="Archaea"/>
</dbReference>
<sequence length="226" mass="25654">MSLVATYQIGSPVYDSVFEEIPDLRFEVEQVLACSPETLSVTCWVETSHPAAFETHLEQWESGETTQYTDWEDDRALYQLWVPIAKTTYWDWTSLGGVLLDATVTPRGATIRMEFPDHESLSTYRKCCLDQDIDFSLSSLTEAHSDSKLNPQLLTSSQRRLVASAIEHGYFEIPRGISMVELAAAHDISDQAASERLRRGLSNLLKNGRFDTMWAPQEEENTLRAR</sequence>
<dbReference type="PANTHER" id="PTHR34236:SF1">
    <property type="entry name" value="DIMETHYL SULFOXIDE REDUCTASE TRANSCRIPTIONAL ACTIVATOR"/>
    <property type="match status" value="1"/>
</dbReference>
<gene>
    <name evidence="5" type="ORF">C447_00185</name>
</gene>
<keyword evidence="6" id="KW-1185">Reference proteome</keyword>